<feature type="domain" description="OmpR/PhoB-type" evidence="9">
    <location>
        <begin position="61"/>
        <end position="170"/>
    </location>
</feature>
<keyword evidence="3" id="KW-0805">Transcription regulation</keyword>
<dbReference type="InterPro" id="IPR051677">
    <property type="entry name" value="AfsR-DnrI-RedD_regulator"/>
</dbReference>
<gene>
    <name evidence="10" type="ORF">OMP40_38125</name>
</gene>
<evidence type="ECO:0000313" key="11">
    <source>
        <dbReference type="Proteomes" id="UP001153404"/>
    </source>
</evidence>
<dbReference type="SUPFAM" id="SSF46894">
    <property type="entry name" value="C-terminal effector domain of the bipartite response regulators"/>
    <property type="match status" value="1"/>
</dbReference>
<evidence type="ECO:0000256" key="2">
    <source>
        <dbReference type="ARBA" id="ARBA00023012"/>
    </source>
</evidence>
<dbReference type="SUPFAM" id="SSF52172">
    <property type="entry name" value="CheY-like"/>
    <property type="match status" value="1"/>
</dbReference>
<dbReference type="RefSeq" id="WP_277539414.1">
    <property type="nucleotide sequence ID" value="NZ_JAPDIA010000009.1"/>
</dbReference>
<dbReference type="PANTHER" id="PTHR35807">
    <property type="entry name" value="TRANSCRIPTIONAL REGULATOR REDD-RELATED"/>
    <property type="match status" value="1"/>
</dbReference>
<dbReference type="GO" id="GO:0006355">
    <property type="term" value="P:regulation of DNA-templated transcription"/>
    <property type="evidence" value="ECO:0007669"/>
    <property type="project" value="InterPro"/>
</dbReference>
<dbReference type="InterPro" id="IPR011990">
    <property type="entry name" value="TPR-like_helical_dom_sf"/>
</dbReference>
<name>A0A9X4L0T6_9BACL</name>
<dbReference type="GO" id="GO:0000160">
    <property type="term" value="P:phosphorelay signal transduction system"/>
    <property type="evidence" value="ECO:0007669"/>
    <property type="project" value="UniProtKB-KW"/>
</dbReference>
<evidence type="ECO:0000256" key="7">
    <source>
        <dbReference type="PROSITE-ProRule" id="PRU01091"/>
    </source>
</evidence>
<evidence type="ECO:0000313" key="10">
    <source>
        <dbReference type="EMBL" id="MDG0814458.1"/>
    </source>
</evidence>
<evidence type="ECO:0000256" key="5">
    <source>
        <dbReference type="ARBA" id="ARBA00023163"/>
    </source>
</evidence>
<evidence type="ECO:0000259" key="9">
    <source>
        <dbReference type="PROSITE" id="PS51755"/>
    </source>
</evidence>
<dbReference type="InterPro" id="IPR001789">
    <property type="entry name" value="Sig_transdc_resp-reg_receiver"/>
</dbReference>
<reference evidence="10" key="1">
    <citation type="submission" date="2022-10" db="EMBL/GenBank/DDBJ databases">
        <title>Comparative genomic analysis of Cohnella hashimotonis sp. nov., isolated from the International Space Station.</title>
        <authorList>
            <person name="Simpson A."/>
            <person name="Venkateswaran K."/>
        </authorList>
    </citation>
    <scope>NUCLEOTIDE SEQUENCE</scope>
    <source>
        <strain evidence="10">DSM 28161</strain>
    </source>
</reference>
<comment type="caution">
    <text evidence="6">Lacks conserved residue(s) required for the propagation of feature annotation.</text>
</comment>
<keyword evidence="2" id="KW-0902">Two-component regulatory system</keyword>
<dbReference type="InterPro" id="IPR005158">
    <property type="entry name" value="BTAD"/>
</dbReference>
<keyword evidence="11" id="KW-1185">Reference proteome</keyword>
<dbReference type="Gene3D" id="1.10.10.10">
    <property type="entry name" value="Winged helix-like DNA-binding domain superfamily/Winged helix DNA-binding domain"/>
    <property type="match status" value="1"/>
</dbReference>
<comment type="similarity">
    <text evidence="1">Belongs to the AfsR/DnrI/RedD regulatory family.</text>
</comment>
<keyword evidence="5" id="KW-0804">Transcription</keyword>
<dbReference type="SMART" id="SM01043">
    <property type="entry name" value="BTAD"/>
    <property type="match status" value="1"/>
</dbReference>
<dbReference type="AlphaFoldDB" id="A0A9X4L0T6"/>
<accession>A0A9X4L0T6</accession>
<sequence>MEAAAAIEERREGTKVVFVTAYSSYALSAFEVNALDYVLKPIDPVRFAKAMTRVRETFAAVPRLQRGDAGAAVQTFGQLAVLSSAPGEPAKWRTLKSKELFAYLLQYRERWLTRDLLLEELWPSYENDKALVHLHTAVYQVRRALKALDPGAALEYSLESYRLSGERLVTDADLFEREADKAFAGERTDEAYEAAVKCWSLYRGHYLDREGYGWARARTERLHQAYVELTVRLVRHELKAGKSGMALRRARRSGELSPFSEQLALAELACLRESGEPAAMKRKYETFCTHLENELGAAPSDAFKMKYAELAGYA</sequence>
<dbReference type="InterPro" id="IPR016032">
    <property type="entry name" value="Sig_transdc_resp-reg_C-effctor"/>
</dbReference>
<dbReference type="InterPro" id="IPR036388">
    <property type="entry name" value="WH-like_DNA-bd_sf"/>
</dbReference>
<dbReference type="GO" id="GO:0003677">
    <property type="term" value="F:DNA binding"/>
    <property type="evidence" value="ECO:0007669"/>
    <property type="project" value="UniProtKB-UniRule"/>
</dbReference>
<evidence type="ECO:0000256" key="3">
    <source>
        <dbReference type="ARBA" id="ARBA00023015"/>
    </source>
</evidence>
<evidence type="ECO:0000256" key="1">
    <source>
        <dbReference type="ARBA" id="ARBA00005820"/>
    </source>
</evidence>
<proteinExistence type="inferred from homology"/>
<dbReference type="PROSITE" id="PS50110">
    <property type="entry name" value="RESPONSE_REGULATORY"/>
    <property type="match status" value="1"/>
</dbReference>
<evidence type="ECO:0000256" key="6">
    <source>
        <dbReference type="PROSITE-ProRule" id="PRU00169"/>
    </source>
</evidence>
<organism evidence="10 11">
    <name type="scientific">Cohnella rhizosphaerae</name>
    <dbReference type="NCBI Taxonomy" id="1457232"/>
    <lineage>
        <taxon>Bacteria</taxon>
        <taxon>Bacillati</taxon>
        <taxon>Bacillota</taxon>
        <taxon>Bacilli</taxon>
        <taxon>Bacillales</taxon>
        <taxon>Paenibacillaceae</taxon>
        <taxon>Cohnella</taxon>
    </lineage>
</organism>
<dbReference type="EMBL" id="JAPDIA010000009">
    <property type="protein sequence ID" value="MDG0814458.1"/>
    <property type="molecule type" value="Genomic_DNA"/>
</dbReference>
<keyword evidence="4 7" id="KW-0238">DNA-binding</keyword>
<dbReference type="PROSITE" id="PS51755">
    <property type="entry name" value="OMPR_PHOB"/>
    <property type="match status" value="1"/>
</dbReference>
<dbReference type="InterPro" id="IPR001867">
    <property type="entry name" value="OmpR/PhoB-type_DNA-bd"/>
</dbReference>
<evidence type="ECO:0000259" key="8">
    <source>
        <dbReference type="PROSITE" id="PS50110"/>
    </source>
</evidence>
<feature type="DNA-binding region" description="OmpR/PhoB-type" evidence="7">
    <location>
        <begin position="61"/>
        <end position="170"/>
    </location>
</feature>
<protein>
    <submittedName>
        <fullName evidence="10">Two-component system response regulator</fullName>
    </submittedName>
</protein>
<dbReference type="Proteomes" id="UP001153404">
    <property type="component" value="Unassembled WGS sequence"/>
</dbReference>
<dbReference type="Gene3D" id="1.25.40.10">
    <property type="entry name" value="Tetratricopeptide repeat domain"/>
    <property type="match status" value="1"/>
</dbReference>
<dbReference type="Pfam" id="PF03704">
    <property type="entry name" value="BTAD"/>
    <property type="match status" value="1"/>
</dbReference>
<dbReference type="InterPro" id="IPR011006">
    <property type="entry name" value="CheY-like_superfamily"/>
</dbReference>
<feature type="domain" description="Response regulatory" evidence="8">
    <location>
        <begin position="1"/>
        <end position="55"/>
    </location>
</feature>
<dbReference type="Gene3D" id="3.40.50.2300">
    <property type="match status" value="1"/>
</dbReference>
<comment type="caution">
    <text evidence="10">The sequence shown here is derived from an EMBL/GenBank/DDBJ whole genome shotgun (WGS) entry which is preliminary data.</text>
</comment>
<dbReference type="SUPFAM" id="SSF48452">
    <property type="entry name" value="TPR-like"/>
    <property type="match status" value="1"/>
</dbReference>
<evidence type="ECO:0000256" key="4">
    <source>
        <dbReference type="ARBA" id="ARBA00023125"/>
    </source>
</evidence>